<evidence type="ECO:0000313" key="2">
    <source>
        <dbReference type="Proteomes" id="UP000321062"/>
    </source>
</evidence>
<keyword evidence="1" id="KW-0808">Transferase</keyword>
<dbReference type="RefSeq" id="WP_147654680.1">
    <property type="nucleotide sequence ID" value="NZ_BMFM01000001.1"/>
</dbReference>
<keyword evidence="2" id="KW-1185">Reference proteome</keyword>
<accession>A0A5B9DHY4</accession>
<dbReference type="GO" id="GO:0032259">
    <property type="term" value="P:methylation"/>
    <property type="evidence" value="ECO:0007669"/>
    <property type="project" value="UniProtKB-KW"/>
</dbReference>
<dbReference type="SUPFAM" id="SSF53335">
    <property type="entry name" value="S-adenosyl-L-methionine-dependent methyltransferases"/>
    <property type="match status" value="1"/>
</dbReference>
<organism evidence="1 2">
    <name type="scientific">Paradevosia tibetensis</name>
    <dbReference type="NCBI Taxonomy" id="1447062"/>
    <lineage>
        <taxon>Bacteria</taxon>
        <taxon>Pseudomonadati</taxon>
        <taxon>Pseudomonadota</taxon>
        <taxon>Alphaproteobacteria</taxon>
        <taxon>Hyphomicrobiales</taxon>
        <taxon>Devosiaceae</taxon>
        <taxon>Paradevosia</taxon>
    </lineage>
</organism>
<dbReference type="Pfam" id="PF08241">
    <property type="entry name" value="Methyltransf_11"/>
    <property type="match status" value="1"/>
</dbReference>
<sequence>MSDSHRPEHEEPDFAGQKKDNIRRWWAAAPMTYGEDHGRAVYTFPDGQIEEAELGSRRFFELADQVFYRWNQPIHLANAPFGRIFDYDRYRGARVLEIGCGMGCMAMNWARQGAQITAIDLNPVAVEQTRQRFAVFGLEGDIRQVDAERLPFDDAQFDFVYSWGVVHHTPGIRKAIAEMYRVLKPGGRAGLMLYHRHSILSKILVGWEEGYINMEREFLDSLELSSRYGDGARQEGNPHTWPVTPKEIRRDLMPQFDELDVRILGTDVPEALNTWLPQLGRRFPLPFTKALARRWGWSLWMTGGKPQW</sequence>
<dbReference type="KEGG" id="yti:FNA67_00400"/>
<dbReference type="PANTHER" id="PTHR43591">
    <property type="entry name" value="METHYLTRANSFERASE"/>
    <property type="match status" value="1"/>
</dbReference>
<protein>
    <submittedName>
        <fullName evidence="1">Class I SAM-dependent methyltransferase</fullName>
    </submittedName>
</protein>
<name>A0A5B9DHY4_9HYPH</name>
<dbReference type="AlphaFoldDB" id="A0A5B9DHY4"/>
<dbReference type="EMBL" id="CP041690">
    <property type="protein sequence ID" value="QEE18734.1"/>
    <property type="molecule type" value="Genomic_DNA"/>
</dbReference>
<dbReference type="InterPro" id="IPR013216">
    <property type="entry name" value="Methyltransf_11"/>
</dbReference>
<reference evidence="1 2" key="1">
    <citation type="journal article" date="2015" name="Int. J. Syst. Evol. Microbiol.">
        <title>Youhaiella tibetensis gen. nov., sp. nov., isolated from subsurface sediment.</title>
        <authorList>
            <person name="Wang Y.X."/>
            <person name="Huang F.Q."/>
            <person name="Nogi Y."/>
            <person name="Pang S.J."/>
            <person name="Wang P.K."/>
            <person name="Lv J."/>
        </authorList>
    </citation>
    <scope>NUCLEOTIDE SEQUENCE [LARGE SCALE GENOMIC DNA]</scope>
    <source>
        <strain evidence="2">fig4</strain>
    </source>
</reference>
<keyword evidence="1" id="KW-0489">Methyltransferase</keyword>
<gene>
    <name evidence="1" type="ORF">FNA67_00400</name>
</gene>
<dbReference type="InterPro" id="IPR029063">
    <property type="entry name" value="SAM-dependent_MTases_sf"/>
</dbReference>
<proteinExistence type="predicted"/>
<dbReference type="OrthoDB" id="9777830at2"/>
<dbReference type="GO" id="GO:0008757">
    <property type="term" value="F:S-adenosylmethionine-dependent methyltransferase activity"/>
    <property type="evidence" value="ECO:0007669"/>
    <property type="project" value="InterPro"/>
</dbReference>
<dbReference type="Proteomes" id="UP000321062">
    <property type="component" value="Chromosome"/>
</dbReference>
<dbReference type="Gene3D" id="3.40.50.150">
    <property type="entry name" value="Vaccinia Virus protein VP39"/>
    <property type="match status" value="1"/>
</dbReference>
<dbReference type="CDD" id="cd02440">
    <property type="entry name" value="AdoMet_MTases"/>
    <property type="match status" value="1"/>
</dbReference>
<evidence type="ECO:0000313" key="1">
    <source>
        <dbReference type="EMBL" id="QEE18734.1"/>
    </source>
</evidence>